<evidence type="ECO:0000313" key="2">
    <source>
        <dbReference type="Proteomes" id="UP000434172"/>
    </source>
</evidence>
<proteinExistence type="predicted"/>
<reference evidence="1 2" key="1">
    <citation type="submission" date="2019-12" db="EMBL/GenBank/DDBJ databases">
        <title>A genome sequence resource for the geographically widespread anthracnose pathogen Colletotrichum asianum.</title>
        <authorList>
            <person name="Meng Y."/>
        </authorList>
    </citation>
    <scope>NUCLEOTIDE SEQUENCE [LARGE SCALE GENOMIC DNA]</scope>
    <source>
        <strain evidence="1 2">ICMP 18580</strain>
    </source>
</reference>
<organism evidence="1 2">
    <name type="scientific">Colletotrichum asianum</name>
    <dbReference type="NCBI Taxonomy" id="702518"/>
    <lineage>
        <taxon>Eukaryota</taxon>
        <taxon>Fungi</taxon>
        <taxon>Dikarya</taxon>
        <taxon>Ascomycota</taxon>
        <taxon>Pezizomycotina</taxon>
        <taxon>Sordariomycetes</taxon>
        <taxon>Hypocreomycetidae</taxon>
        <taxon>Glomerellales</taxon>
        <taxon>Glomerellaceae</taxon>
        <taxon>Colletotrichum</taxon>
        <taxon>Colletotrichum gloeosporioides species complex</taxon>
    </lineage>
</organism>
<name>A0A8H3ZKH5_9PEZI</name>
<accession>A0A8H3ZKH5</accession>
<dbReference type="EMBL" id="WOWK01000239">
    <property type="protein sequence ID" value="KAF0315070.1"/>
    <property type="molecule type" value="Genomic_DNA"/>
</dbReference>
<gene>
    <name evidence="1" type="ORF">GQ607_017695</name>
</gene>
<dbReference type="AlphaFoldDB" id="A0A8H3ZKH5"/>
<protein>
    <submittedName>
        <fullName evidence="1">Uncharacterized protein</fullName>
    </submittedName>
</protein>
<evidence type="ECO:0000313" key="1">
    <source>
        <dbReference type="EMBL" id="KAF0315070.1"/>
    </source>
</evidence>
<keyword evidence="2" id="KW-1185">Reference proteome</keyword>
<dbReference type="OrthoDB" id="4807993at2759"/>
<comment type="caution">
    <text evidence="1">The sequence shown here is derived from an EMBL/GenBank/DDBJ whole genome shotgun (WGS) entry which is preliminary data.</text>
</comment>
<sequence length="357" mass="40090">MQLQPYVSVPEIHWVFFGLDSLLIMDKNTQSTKRSLPRPAACFPRPFKMNSGPISSPFAGINLDPKHANTILQSPDKIYGFLKEKWSTARKMDFLAARNDVALARSRLLLNMPHTFLGSHPEMAAAHLDQAIGQSQAKSVWFTYELLDSEISDFCAEMVEENQEMSEGGAAKNFVTMLNDSERITLWLKIKLEIRLSLEYGLLSLDADPKTCMASPAGHITRLVTDKFGFYVDPGPEDEVDSIWIRAAKVFKVAMDNVHTAYHGSIDLRDAEFVQDVTSAVSVVFQDNYRDTLAYVKQCVLEALDLRVAIGQKVSFAEVRRIQNKAWDTYDSENAQQTLLKANASYLAVCNKVVHDS</sequence>
<dbReference type="Proteomes" id="UP000434172">
    <property type="component" value="Unassembled WGS sequence"/>
</dbReference>